<dbReference type="InterPro" id="IPR012795">
    <property type="entry name" value="tRNA_Ile_lys_synt_N"/>
</dbReference>
<dbReference type="NCBIfam" id="TIGR02432">
    <property type="entry name" value="lysidine_TilS_N"/>
    <property type="match status" value="1"/>
</dbReference>
<dbReference type="InterPro" id="IPR014729">
    <property type="entry name" value="Rossmann-like_a/b/a_fold"/>
</dbReference>
<dbReference type="HAMAP" id="MF_01161">
    <property type="entry name" value="tRNA_Ile_lys_synt"/>
    <property type="match status" value="1"/>
</dbReference>
<dbReference type="InterPro" id="IPR012796">
    <property type="entry name" value="Lysidine-tRNA-synth_C"/>
</dbReference>
<dbReference type="SUPFAM" id="SSF52402">
    <property type="entry name" value="Adenine nucleotide alpha hydrolases-like"/>
    <property type="match status" value="1"/>
</dbReference>
<dbReference type="EMBL" id="JBHSAO010000007">
    <property type="protein sequence ID" value="MFC4024106.1"/>
    <property type="molecule type" value="Genomic_DNA"/>
</dbReference>
<evidence type="ECO:0000256" key="3">
    <source>
        <dbReference type="ARBA" id="ARBA00022598"/>
    </source>
</evidence>
<evidence type="ECO:0000256" key="2">
    <source>
        <dbReference type="ARBA" id="ARBA00022490"/>
    </source>
</evidence>
<dbReference type="Proteomes" id="UP001595772">
    <property type="component" value="Unassembled WGS sequence"/>
</dbReference>
<evidence type="ECO:0000259" key="9">
    <source>
        <dbReference type="SMART" id="SM00977"/>
    </source>
</evidence>
<dbReference type="PANTHER" id="PTHR43033">
    <property type="entry name" value="TRNA(ILE)-LYSIDINE SYNTHASE-RELATED"/>
    <property type="match status" value="1"/>
</dbReference>
<keyword evidence="3 8" id="KW-0436">Ligase</keyword>
<evidence type="ECO:0000256" key="7">
    <source>
        <dbReference type="ARBA" id="ARBA00048539"/>
    </source>
</evidence>
<dbReference type="InterPro" id="IPR011063">
    <property type="entry name" value="TilS/TtcA_N"/>
</dbReference>
<dbReference type="Pfam" id="PF01171">
    <property type="entry name" value="ATP_bind_3"/>
    <property type="match status" value="1"/>
</dbReference>
<dbReference type="InterPro" id="IPR012094">
    <property type="entry name" value="tRNA_Ile_lys_synt"/>
</dbReference>
<gene>
    <name evidence="8 10" type="primary">tilS</name>
    <name evidence="10" type="ORF">ACFOUV_09900</name>
</gene>
<evidence type="ECO:0000313" key="10">
    <source>
        <dbReference type="EMBL" id="MFC4024106.1"/>
    </source>
</evidence>
<dbReference type="GO" id="GO:0032267">
    <property type="term" value="F:tRNA(Ile)-lysidine synthase activity"/>
    <property type="evidence" value="ECO:0007669"/>
    <property type="project" value="UniProtKB-EC"/>
</dbReference>
<protein>
    <recommendedName>
        <fullName evidence="8">tRNA(Ile)-lysidine synthase</fullName>
        <ecNumber evidence="8">6.3.4.19</ecNumber>
    </recommendedName>
    <alternativeName>
        <fullName evidence="8">tRNA(Ile)-2-lysyl-cytidine synthase</fullName>
    </alternativeName>
    <alternativeName>
        <fullName evidence="8">tRNA(Ile)-lysidine synthetase</fullName>
    </alternativeName>
</protein>
<dbReference type="CDD" id="cd01992">
    <property type="entry name" value="TilS_N"/>
    <property type="match status" value="1"/>
</dbReference>
<dbReference type="EC" id="6.3.4.19" evidence="8"/>
<name>A0ABV8H1H5_9BACI</name>
<evidence type="ECO:0000256" key="4">
    <source>
        <dbReference type="ARBA" id="ARBA00022694"/>
    </source>
</evidence>
<dbReference type="Pfam" id="PF11734">
    <property type="entry name" value="TilS_C"/>
    <property type="match status" value="1"/>
</dbReference>
<comment type="catalytic activity">
    <reaction evidence="7 8">
        <text>cytidine(34) in tRNA(Ile2) + L-lysine + ATP = lysidine(34) in tRNA(Ile2) + AMP + diphosphate + H(+)</text>
        <dbReference type="Rhea" id="RHEA:43744"/>
        <dbReference type="Rhea" id="RHEA-COMP:10625"/>
        <dbReference type="Rhea" id="RHEA-COMP:10670"/>
        <dbReference type="ChEBI" id="CHEBI:15378"/>
        <dbReference type="ChEBI" id="CHEBI:30616"/>
        <dbReference type="ChEBI" id="CHEBI:32551"/>
        <dbReference type="ChEBI" id="CHEBI:33019"/>
        <dbReference type="ChEBI" id="CHEBI:82748"/>
        <dbReference type="ChEBI" id="CHEBI:83665"/>
        <dbReference type="ChEBI" id="CHEBI:456215"/>
        <dbReference type="EC" id="6.3.4.19"/>
    </reaction>
</comment>
<evidence type="ECO:0000256" key="5">
    <source>
        <dbReference type="ARBA" id="ARBA00022741"/>
    </source>
</evidence>
<evidence type="ECO:0000313" key="11">
    <source>
        <dbReference type="Proteomes" id="UP001595772"/>
    </source>
</evidence>
<keyword evidence="5 8" id="KW-0547">Nucleotide-binding</keyword>
<reference evidence="11" key="1">
    <citation type="journal article" date="2019" name="Int. J. Syst. Evol. Microbiol.">
        <title>The Global Catalogue of Microorganisms (GCM) 10K type strain sequencing project: providing services to taxonomists for standard genome sequencing and annotation.</title>
        <authorList>
            <consortium name="The Broad Institute Genomics Platform"/>
            <consortium name="The Broad Institute Genome Sequencing Center for Infectious Disease"/>
            <person name="Wu L."/>
            <person name="Ma J."/>
        </authorList>
    </citation>
    <scope>NUCLEOTIDE SEQUENCE [LARGE SCALE GENOMIC DNA]</scope>
    <source>
        <strain evidence="11">IBRC-M 10703</strain>
    </source>
</reference>
<comment type="domain">
    <text evidence="8">The N-terminal region contains the highly conserved SGGXDS motif, predicted to be a P-loop motif involved in ATP binding.</text>
</comment>
<dbReference type="Gene3D" id="3.40.50.620">
    <property type="entry name" value="HUPs"/>
    <property type="match status" value="1"/>
</dbReference>
<keyword evidence="2 8" id="KW-0963">Cytoplasm</keyword>
<evidence type="ECO:0000256" key="6">
    <source>
        <dbReference type="ARBA" id="ARBA00022840"/>
    </source>
</evidence>
<dbReference type="RefSeq" id="WP_379496610.1">
    <property type="nucleotide sequence ID" value="NZ_JBHSAO010000007.1"/>
</dbReference>
<keyword evidence="4 8" id="KW-0819">tRNA processing</keyword>
<proteinExistence type="inferred from homology"/>
<comment type="function">
    <text evidence="8">Ligates lysine onto the cytidine present at position 34 of the AUA codon-specific tRNA(Ile) that contains the anticodon CAU, in an ATP-dependent manner. Cytidine is converted to lysidine, thus changing the amino acid specificity of the tRNA from methionine to isoleucine.</text>
</comment>
<comment type="subcellular location">
    <subcellularLocation>
        <location evidence="1 8">Cytoplasm</location>
    </subcellularLocation>
</comment>
<dbReference type="Gene3D" id="3.30.465.60">
    <property type="match status" value="1"/>
</dbReference>
<organism evidence="10 11">
    <name type="scientific">Oceanobacillus longus</name>
    <dbReference type="NCBI Taxonomy" id="930120"/>
    <lineage>
        <taxon>Bacteria</taxon>
        <taxon>Bacillati</taxon>
        <taxon>Bacillota</taxon>
        <taxon>Bacilli</taxon>
        <taxon>Bacillales</taxon>
        <taxon>Bacillaceae</taxon>
        <taxon>Oceanobacillus</taxon>
    </lineage>
</organism>
<comment type="similarity">
    <text evidence="8">Belongs to the tRNA(Ile)-lysidine synthase family.</text>
</comment>
<evidence type="ECO:0000256" key="1">
    <source>
        <dbReference type="ARBA" id="ARBA00004496"/>
    </source>
</evidence>
<accession>A0ABV8H1H5</accession>
<feature type="domain" description="Lysidine-tRNA(Ile) synthetase C-terminal" evidence="9">
    <location>
        <begin position="387"/>
        <end position="461"/>
    </location>
</feature>
<keyword evidence="11" id="KW-1185">Reference proteome</keyword>
<keyword evidence="6 8" id="KW-0067">ATP-binding</keyword>
<dbReference type="SUPFAM" id="SSF82829">
    <property type="entry name" value="MesJ substrate recognition domain-like"/>
    <property type="match status" value="1"/>
</dbReference>
<sequence>MKQEVLTFMKKNQLLKKNATVLVGVSGGPDSMALLHFLSTLKNEWDLTLVAVSVDHQLRGEDSLADLQYVKTICDEWNITFKGASLDVFAYKEKHGKSTELAARELRYRFFEEQMKIYHADFLALGHHGDDQVETMLMKLARTASSSSFSGIPVKREFSRGYLVRPFLCLTKGILEEYCNAHQIKPRIDSTNFDTAYTRNFFRNKILPLIKEKNSNIHSTVQHLSETISEDEEFLRKEAEKIVEELVDFDAENNVATFQINLFKNRYQALQRRAFHLILNYLYEVLPKDLSYVHEEQFFALIQREVGNARLDFPSALKLEKSYGLMKFYFSNHEEAPNLSYHYTLDIPGTLELPNGSTIAANFAEKNTLQQGHLSYIFSVEQVNLPLHIRTRKPGDRMTWKGLNGSKKLKDIFIDAKIPLSDREKWPLVCDDSGEILWLIGLKKGQTELTWEQGTTIQLIFEKGKNLGGL</sequence>
<comment type="caution">
    <text evidence="10">The sequence shown here is derived from an EMBL/GenBank/DDBJ whole genome shotgun (WGS) entry which is preliminary data.</text>
</comment>
<dbReference type="SMART" id="SM00977">
    <property type="entry name" value="TilS_C"/>
    <property type="match status" value="1"/>
</dbReference>
<feature type="binding site" evidence="8">
    <location>
        <begin position="26"/>
        <end position="31"/>
    </location>
    <ligand>
        <name>ATP</name>
        <dbReference type="ChEBI" id="CHEBI:30616"/>
    </ligand>
</feature>
<evidence type="ECO:0000256" key="8">
    <source>
        <dbReference type="HAMAP-Rule" id="MF_01161"/>
    </source>
</evidence>
<dbReference type="NCBIfam" id="TIGR02433">
    <property type="entry name" value="lysidine_TilS_C"/>
    <property type="match status" value="1"/>
</dbReference>
<dbReference type="PANTHER" id="PTHR43033:SF1">
    <property type="entry name" value="TRNA(ILE)-LYSIDINE SYNTHASE-RELATED"/>
    <property type="match status" value="1"/>
</dbReference>
<dbReference type="SUPFAM" id="SSF56037">
    <property type="entry name" value="PheT/TilS domain"/>
    <property type="match status" value="1"/>
</dbReference>